<reference evidence="2" key="2">
    <citation type="journal article" date="2022" name="Res Sq">
        <title>Comparative Genomics Reveals Insights into the Divergent Evolution of Astigmatic Mites and Household Pest Adaptations.</title>
        <authorList>
            <person name="Xiong Q."/>
            <person name="Wan A.T.-Y."/>
            <person name="Liu X.-Y."/>
            <person name="Fung C.S.-H."/>
            <person name="Xiao X."/>
            <person name="Malainual N."/>
            <person name="Hou J."/>
            <person name="Wang L."/>
            <person name="Wang M."/>
            <person name="Yang K."/>
            <person name="Cui Y."/>
            <person name="Leung E."/>
            <person name="Nong W."/>
            <person name="Shin S.-K."/>
            <person name="Au S."/>
            <person name="Jeong K.Y."/>
            <person name="Chew F.T."/>
            <person name="Hui J."/>
            <person name="Leung T.F."/>
            <person name="Tungtrongchitr A."/>
            <person name="Zhong N."/>
            <person name="Liu Z."/>
            <person name="Tsui S."/>
        </authorList>
    </citation>
    <scope>NUCLEOTIDE SEQUENCE</scope>
    <source>
        <strain evidence="2">Derf</strain>
        <tissue evidence="2">Whole organism</tissue>
    </source>
</reference>
<keyword evidence="3" id="KW-1185">Reference proteome</keyword>
<proteinExistence type="predicted"/>
<dbReference type="AlphaFoldDB" id="A0A922HV55"/>
<organism evidence="2 3">
    <name type="scientific">Dermatophagoides farinae</name>
    <name type="common">American house dust mite</name>
    <dbReference type="NCBI Taxonomy" id="6954"/>
    <lineage>
        <taxon>Eukaryota</taxon>
        <taxon>Metazoa</taxon>
        <taxon>Ecdysozoa</taxon>
        <taxon>Arthropoda</taxon>
        <taxon>Chelicerata</taxon>
        <taxon>Arachnida</taxon>
        <taxon>Acari</taxon>
        <taxon>Acariformes</taxon>
        <taxon>Sarcoptiformes</taxon>
        <taxon>Astigmata</taxon>
        <taxon>Psoroptidia</taxon>
        <taxon>Analgoidea</taxon>
        <taxon>Pyroglyphidae</taxon>
        <taxon>Dermatophagoidinae</taxon>
        <taxon>Dermatophagoides</taxon>
    </lineage>
</organism>
<feature type="compositionally biased region" description="Polar residues" evidence="1">
    <location>
        <begin position="1"/>
        <end position="12"/>
    </location>
</feature>
<name>A0A922HV55_DERFA</name>
<reference evidence="2" key="1">
    <citation type="submission" date="2013-05" db="EMBL/GenBank/DDBJ databases">
        <authorList>
            <person name="Yim A.K.Y."/>
            <person name="Chan T.F."/>
            <person name="Ji K.M."/>
            <person name="Liu X.Y."/>
            <person name="Zhou J.W."/>
            <person name="Li R.Q."/>
            <person name="Yang K.Y."/>
            <person name="Li J."/>
            <person name="Li M."/>
            <person name="Law P.T.W."/>
            <person name="Wu Y.L."/>
            <person name="Cai Z.L."/>
            <person name="Qin H."/>
            <person name="Bao Y."/>
            <person name="Leung R.K.K."/>
            <person name="Ng P.K.S."/>
            <person name="Zou J."/>
            <person name="Zhong X.J."/>
            <person name="Ran P.X."/>
            <person name="Zhong N.S."/>
            <person name="Liu Z.G."/>
            <person name="Tsui S.K.W."/>
        </authorList>
    </citation>
    <scope>NUCLEOTIDE SEQUENCE</scope>
    <source>
        <strain evidence="2">Derf</strain>
        <tissue evidence="2">Whole organism</tissue>
    </source>
</reference>
<sequence>MKFNQMNEQIGQHSHDDDVTNPKKQKTKSFEFEMESHDFGNATHTPNTLRSNIFSHDMITDLGCRINRI</sequence>
<evidence type="ECO:0000256" key="1">
    <source>
        <dbReference type="SAM" id="MobiDB-lite"/>
    </source>
</evidence>
<evidence type="ECO:0000313" key="3">
    <source>
        <dbReference type="Proteomes" id="UP000790347"/>
    </source>
</evidence>
<gene>
    <name evidence="2" type="ORF">DERF_010885</name>
</gene>
<evidence type="ECO:0000313" key="2">
    <source>
        <dbReference type="EMBL" id="KAH9506143.1"/>
    </source>
</evidence>
<dbReference type="EMBL" id="ASGP02000005">
    <property type="protein sequence ID" value="KAH9506143.1"/>
    <property type="molecule type" value="Genomic_DNA"/>
</dbReference>
<feature type="region of interest" description="Disordered" evidence="1">
    <location>
        <begin position="1"/>
        <end position="25"/>
    </location>
</feature>
<protein>
    <submittedName>
        <fullName evidence="2">Uncharacterized protein</fullName>
    </submittedName>
</protein>
<accession>A0A922HV55</accession>
<comment type="caution">
    <text evidence="2">The sequence shown here is derived from an EMBL/GenBank/DDBJ whole genome shotgun (WGS) entry which is preliminary data.</text>
</comment>
<dbReference type="Proteomes" id="UP000790347">
    <property type="component" value="Unassembled WGS sequence"/>
</dbReference>